<accession>A0ABV6NCU9</accession>
<dbReference type="PANTHER" id="PTHR30435:SF1">
    <property type="entry name" value="FLAGELLAR HOOK PROTEIN FLGE"/>
    <property type="match status" value="1"/>
</dbReference>
<evidence type="ECO:0000256" key="1">
    <source>
        <dbReference type="ARBA" id="ARBA00004117"/>
    </source>
</evidence>
<dbReference type="SUPFAM" id="SSF117143">
    <property type="entry name" value="Flagellar hook protein flgE"/>
    <property type="match status" value="1"/>
</dbReference>
<dbReference type="PROSITE" id="PS00588">
    <property type="entry name" value="FLAGELLA_BB_ROD"/>
    <property type="match status" value="1"/>
</dbReference>
<proteinExistence type="inferred from homology"/>
<dbReference type="Pfam" id="PF22692">
    <property type="entry name" value="LlgE_F_G_D1"/>
    <property type="match status" value="1"/>
</dbReference>
<evidence type="ECO:0000259" key="7">
    <source>
        <dbReference type="Pfam" id="PF22692"/>
    </source>
</evidence>
<evidence type="ECO:0000313" key="9">
    <source>
        <dbReference type="Proteomes" id="UP001589833"/>
    </source>
</evidence>
<dbReference type="InterPro" id="IPR001444">
    <property type="entry name" value="Flag_bb_rod_N"/>
</dbReference>
<dbReference type="InterPro" id="IPR010930">
    <property type="entry name" value="Flg_bb/hook_C_dom"/>
</dbReference>
<dbReference type="PANTHER" id="PTHR30435">
    <property type="entry name" value="FLAGELLAR PROTEIN"/>
    <property type="match status" value="1"/>
</dbReference>
<feature type="domain" description="Flagellar hook protein FlgE/F/G-like D1" evidence="7">
    <location>
        <begin position="96"/>
        <end position="188"/>
    </location>
</feature>
<feature type="domain" description="Flagellar basal-body/hook protein C-terminal" evidence="6">
    <location>
        <begin position="263"/>
        <end position="307"/>
    </location>
</feature>
<keyword evidence="3 4" id="KW-0975">Bacterial flagellum</keyword>
<organism evidence="8 9">
    <name type="scientific">Halalkalibacter alkalisediminis</name>
    <dbReference type="NCBI Taxonomy" id="935616"/>
    <lineage>
        <taxon>Bacteria</taxon>
        <taxon>Bacillati</taxon>
        <taxon>Bacillota</taxon>
        <taxon>Bacilli</taxon>
        <taxon>Bacillales</taxon>
        <taxon>Bacillaceae</taxon>
        <taxon>Halalkalibacter</taxon>
    </lineage>
</organism>
<keyword evidence="9" id="KW-1185">Reference proteome</keyword>
<dbReference type="InterPro" id="IPR020013">
    <property type="entry name" value="Flagellar_FlgE/F/G"/>
</dbReference>
<comment type="function">
    <text evidence="4">A flexible structure which links the flagellar filament to the drive apparatus in the basal body.</text>
</comment>
<dbReference type="NCBIfam" id="TIGR03506">
    <property type="entry name" value="FlgEFG_subfam"/>
    <property type="match status" value="1"/>
</dbReference>
<evidence type="ECO:0000256" key="3">
    <source>
        <dbReference type="ARBA" id="ARBA00023143"/>
    </source>
</evidence>
<dbReference type="InterPro" id="IPR019776">
    <property type="entry name" value="Flagellar_basal_body_rod_CS"/>
</dbReference>
<gene>
    <name evidence="8" type="primary">flgG</name>
    <name evidence="8" type="ORF">ACFFH4_06000</name>
</gene>
<dbReference type="RefSeq" id="WP_273839969.1">
    <property type="nucleotide sequence ID" value="NZ_JAQQWT010000001.1"/>
</dbReference>
<keyword evidence="8" id="KW-0282">Flagellum</keyword>
<comment type="caution">
    <text evidence="8">The sequence shown here is derived from an EMBL/GenBank/DDBJ whole genome shotgun (WGS) entry which is preliminary data.</text>
</comment>
<evidence type="ECO:0000256" key="2">
    <source>
        <dbReference type="ARBA" id="ARBA00009677"/>
    </source>
</evidence>
<dbReference type="Pfam" id="PF00460">
    <property type="entry name" value="Flg_bb_rod"/>
    <property type="match status" value="1"/>
</dbReference>
<name>A0ABV6NCU9_9BACI</name>
<comment type="subcellular location">
    <subcellularLocation>
        <location evidence="1 4">Bacterial flagellum basal body</location>
    </subcellularLocation>
</comment>
<dbReference type="InterPro" id="IPR053967">
    <property type="entry name" value="LlgE_F_G-like_D1"/>
</dbReference>
<evidence type="ECO:0000313" key="8">
    <source>
        <dbReference type="EMBL" id="MFC0558599.1"/>
    </source>
</evidence>
<sequence length="309" mass="32464">MLRSMYSGISGMQNMQTKLDTIGNNIANVNTFGFKKGRTTFKDMVSQQIAGATGPGQNLGGVNARQVGLGMQLASIDTIHTQGSLQNTNRELDLGISGDGYFVVSPTNAAGNATGVGDLSFTRAGNFYLDQEGFIVNSDGLYLMGARPGADGGYIGVDDFNVDPNNFGRIKIPSDAQSFSIGADGKVMFINNAGLQVAGQVGLAKFSNSEGLAKVGNNLYAASANSGNLQGANLTLNDFNQPGLNAYISIPQFGDAGTGSLVAGTLEMSNVDLSQEFTEMIVAQRGFQANTRIITTSDEILQELVNLKR</sequence>
<keyword evidence="8" id="KW-0969">Cilium</keyword>
<reference evidence="8 9" key="1">
    <citation type="submission" date="2024-09" db="EMBL/GenBank/DDBJ databases">
        <authorList>
            <person name="Sun Q."/>
            <person name="Mori K."/>
        </authorList>
    </citation>
    <scope>NUCLEOTIDE SEQUENCE [LARGE SCALE GENOMIC DNA]</scope>
    <source>
        <strain evidence="8 9">NCAIM B.02301</strain>
    </source>
</reference>
<keyword evidence="8" id="KW-0966">Cell projection</keyword>
<evidence type="ECO:0000259" key="5">
    <source>
        <dbReference type="Pfam" id="PF00460"/>
    </source>
</evidence>
<protein>
    <recommendedName>
        <fullName evidence="4">Flagellar hook protein FlgE</fullName>
    </recommendedName>
</protein>
<dbReference type="NCBIfam" id="NF009278">
    <property type="entry name" value="PRK12636.1"/>
    <property type="match status" value="1"/>
</dbReference>
<evidence type="ECO:0000259" key="6">
    <source>
        <dbReference type="Pfam" id="PF06429"/>
    </source>
</evidence>
<dbReference type="Proteomes" id="UP001589833">
    <property type="component" value="Unassembled WGS sequence"/>
</dbReference>
<feature type="domain" description="Flagellar basal body rod protein N-terminal" evidence="5">
    <location>
        <begin position="5"/>
        <end position="35"/>
    </location>
</feature>
<evidence type="ECO:0000256" key="4">
    <source>
        <dbReference type="RuleBase" id="RU362116"/>
    </source>
</evidence>
<comment type="similarity">
    <text evidence="2 4">Belongs to the flagella basal body rod proteins family.</text>
</comment>
<dbReference type="InterPro" id="IPR037925">
    <property type="entry name" value="FlgE/F/G-like"/>
</dbReference>
<dbReference type="EMBL" id="JBHLTR010000006">
    <property type="protein sequence ID" value="MFC0558599.1"/>
    <property type="molecule type" value="Genomic_DNA"/>
</dbReference>
<dbReference type="Pfam" id="PF06429">
    <property type="entry name" value="Flg_bbr_C"/>
    <property type="match status" value="1"/>
</dbReference>